<reference evidence="1 2" key="1">
    <citation type="submission" date="2019-08" db="EMBL/GenBank/DDBJ databases">
        <title>Sphingorhabdus soil sp. nov., isolated from arctic soil.</title>
        <authorList>
            <person name="Liu Y."/>
        </authorList>
    </citation>
    <scope>NUCLEOTIDE SEQUENCE [LARGE SCALE GENOMIC DNA]</scope>
    <source>
        <strain evidence="1 2">D-2Q-5-6</strain>
    </source>
</reference>
<evidence type="ECO:0000313" key="1">
    <source>
        <dbReference type="EMBL" id="TXC67710.1"/>
    </source>
</evidence>
<gene>
    <name evidence="1" type="ORF">FSZ31_12055</name>
</gene>
<proteinExistence type="predicted"/>
<dbReference type="AlphaFoldDB" id="A0A5C6U516"/>
<comment type="caution">
    <text evidence="1">The sequence shown here is derived from an EMBL/GenBank/DDBJ whole genome shotgun (WGS) entry which is preliminary data.</text>
</comment>
<dbReference type="EMBL" id="VOPY01000004">
    <property type="protein sequence ID" value="TXC67710.1"/>
    <property type="molecule type" value="Genomic_DNA"/>
</dbReference>
<dbReference type="Pfam" id="PF13730">
    <property type="entry name" value="HTH_36"/>
    <property type="match status" value="1"/>
</dbReference>
<name>A0A5C6U516_9SPHN</name>
<dbReference type="Proteomes" id="UP000321129">
    <property type="component" value="Unassembled WGS sequence"/>
</dbReference>
<keyword evidence="2" id="KW-1185">Reference proteome</keyword>
<dbReference type="Gene3D" id="1.10.10.10">
    <property type="entry name" value="Winged helix-like DNA-binding domain superfamily/Winged helix DNA-binding domain"/>
    <property type="match status" value="1"/>
</dbReference>
<accession>A0A5C6U516</accession>
<dbReference type="InterPro" id="IPR036388">
    <property type="entry name" value="WH-like_DNA-bd_sf"/>
</dbReference>
<evidence type="ECO:0000313" key="2">
    <source>
        <dbReference type="Proteomes" id="UP000321129"/>
    </source>
</evidence>
<organism evidence="1 2">
    <name type="scientific">Flavisphingopyxis soli</name>
    <dbReference type="NCBI Taxonomy" id="2601267"/>
    <lineage>
        <taxon>Bacteria</taxon>
        <taxon>Pseudomonadati</taxon>
        <taxon>Pseudomonadota</taxon>
        <taxon>Alphaproteobacteria</taxon>
        <taxon>Sphingomonadales</taxon>
        <taxon>Sphingopyxidaceae</taxon>
        <taxon>Flavisphingopyxis</taxon>
    </lineage>
</organism>
<protein>
    <submittedName>
        <fullName evidence="1">Helix-turn-helix domain-containing protein</fullName>
    </submittedName>
</protein>
<sequence>MREGAVRRLDLAFDYPDLSMRDRAILLVMARRANVTGEFFQSQARTAREAGCNVRTVRRATQSLLDNGLISRIPSNRPTDRFRVLDDFIPANKSGK</sequence>